<dbReference type="AlphaFoldDB" id="A0A0G1Q682"/>
<evidence type="ECO:0000313" key="2">
    <source>
        <dbReference type="EMBL" id="KKU13238.1"/>
    </source>
</evidence>
<proteinExistence type="predicted"/>
<evidence type="ECO:0000259" key="1">
    <source>
        <dbReference type="Pfam" id="PF13683"/>
    </source>
</evidence>
<dbReference type="Pfam" id="PF13683">
    <property type="entry name" value="rve_3"/>
    <property type="match status" value="1"/>
</dbReference>
<organism evidence="2 3">
    <name type="scientific">Candidatus Magasanikbacteria bacterium GW2011_GWC2_45_8</name>
    <dbReference type="NCBI Taxonomy" id="1619050"/>
    <lineage>
        <taxon>Bacteria</taxon>
        <taxon>Candidatus Magasanikiibacteriota</taxon>
    </lineage>
</organism>
<feature type="domain" description="Integrase catalytic" evidence="1">
    <location>
        <begin position="23"/>
        <end position="76"/>
    </location>
</feature>
<dbReference type="InterPro" id="IPR001584">
    <property type="entry name" value="Integrase_cat-core"/>
</dbReference>
<gene>
    <name evidence="2" type="ORF">UX20_C0027G0002</name>
</gene>
<protein>
    <submittedName>
        <fullName evidence="2">Integrase</fullName>
    </submittedName>
</protein>
<accession>A0A0G1Q682</accession>
<dbReference type="EMBL" id="LCLH01000027">
    <property type="protein sequence ID" value="KKU13238.1"/>
    <property type="molecule type" value="Genomic_DNA"/>
</dbReference>
<comment type="caution">
    <text evidence="2">The sequence shown here is derived from an EMBL/GenBank/DDBJ whole genome shotgun (WGS) entry which is preliminary data.</text>
</comment>
<dbReference type="GO" id="GO:0015074">
    <property type="term" value="P:DNA integration"/>
    <property type="evidence" value="ECO:0007669"/>
    <property type="project" value="InterPro"/>
</dbReference>
<reference evidence="2 3" key="1">
    <citation type="journal article" date="2015" name="Nature">
        <title>rRNA introns, odd ribosomes, and small enigmatic genomes across a large radiation of phyla.</title>
        <authorList>
            <person name="Brown C.T."/>
            <person name="Hug L.A."/>
            <person name="Thomas B.C."/>
            <person name="Sharon I."/>
            <person name="Castelle C.J."/>
            <person name="Singh A."/>
            <person name="Wilkins M.J."/>
            <person name="Williams K.H."/>
            <person name="Banfield J.F."/>
        </authorList>
    </citation>
    <scope>NUCLEOTIDE SEQUENCE [LARGE SCALE GENOMIC DNA]</scope>
</reference>
<dbReference type="Proteomes" id="UP000034911">
    <property type="component" value="Unassembled WGS sequence"/>
</dbReference>
<dbReference type="STRING" id="1619050.UX20_C0027G0002"/>
<name>A0A0G1Q682_9BACT</name>
<evidence type="ECO:0000313" key="3">
    <source>
        <dbReference type="Proteomes" id="UP000034911"/>
    </source>
</evidence>
<dbReference type="InterPro" id="IPR012337">
    <property type="entry name" value="RNaseH-like_sf"/>
</dbReference>
<sequence>MEKLNQIYGQETAYIQSARKGNSIQISMDGRGRCLDNILVERLWRTVKQENIYLNSYQNVLETKIGLNEYFSFYNNFSLINFPSPFNDLCVLTNQTIITLNQWCFFKLDLRLDLVYNCTESKL</sequence>
<dbReference type="SUPFAM" id="SSF53098">
    <property type="entry name" value="Ribonuclease H-like"/>
    <property type="match status" value="1"/>
</dbReference>